<evidence type="ECO:0000256" key="1">
    <source>
        <dbReference type="SAM" id="MobiDB-lite"/>
    </source>
</evidence>
<keyword evidence="2" id="KW-0812">Transmembrane</keyword>
<feature type="transmembrane region" description="Helical" evidence="2">
    <location>
        <begin position="115"/>
        <end position="135"/>
    </location>
</feature>
<keyword evidence="2" id="KW-1133">Transmembrane helix</keyword>
<name>A0A4S8PZ54_9ACTN</name>
<evidence type="ECO:0000313" key="4">
    <source>
        <dbReference type="Proteomes" id="UP000308760"/>
    </source>
</evidence>
<reference evidence="4" key="1">
    <citation type="submission" date="2019-04" db="EMBL/GenBank/DDBJ databases">
        <title>Nocardioides xinjiangensis sp. nov.</title>
        <authorList>
            <person name="Liu S."/>
        </authorList>
    </citation>
    <scope>NUCLEOTIDE SEQUENCE [LARGE SCALE GENOMIC DNA]</scope>
    <source>
        <strain evidence="4">18</strain>
    </source>
</reference>
<proteinExistence type="predicted"/>
<evidence type="ECO:0000256" key="2">
    <source>
        <dbReference type="SAM" id="Phobius"/>
    </source>
</evidence>
<feature type="transmembrane region" description="Helical" evidence="2">
    <location>
        <begin position="73"/>
        <end position="94"/>
    </location>
</feature>
<reference evidence="3 4" key="2">
    <citation type="submission" date="2019-05" db="EMBL/GenBank/DDBJ databases">
        <title>Glycomyces buryatensis sp. nov.</title>
        <authorList>
            <person name="Nikitina E."/>
        </authorList>
    </citation>
    <scope>NUCLEOTIDE SEQUENCE [LARGE SCALE GENOMIC DNA]</scope>
    <source>
        <strain evidence="3 4">18</strain>
    </source>
</reference>
<dbReference type="EMBL" id="STGY01000071">
    <property type="protein sequence ID" value="THV36978.1"/>
    <property type="molecule type" value="Genomic_DNA"/>
</dbReference>
<evidence type="ECO:0000313" key="3">
    <source>
        <dbReference type="EMBL" id="THV36978.1"/>
    </source>
</evidence>
<feature type="transmembrane region" description="Helical" evidence="2">
    <location>
        <begin position="51"/>
        <end position="67"/>
    </location>
</feature>
<feature type="compositionally biased region" description="Pro residues" evidence="1">
    <location>
        <begin position="1"/>
        <end position="21"/>
    </location>
</feature>
<keyword evidence="2" id="KW-0472">Membrane</keyword>
<organism evidence="3 4">
    <name type="scientific">Glycomyces buryatensis</name>
    <dbReference type="NCBI Taxonomy" id="2570927"/>
    <lineage>
        <taxon>Bacteria</taxon>
        <taxon>Bacillati</taxon>
        <taxon>Actinomycetota</taxon>
        <taxon>Actinomycetes</taxon>
        <taxon>Glycomycetales</taxon>
        <taxon>Glycomycetaceae</taxon>
        <taxon>Glycomyces</taxon>
    </lineage>
</organism>
<dbReference type="Proteomes" id="UP000308760">
    <property type="component" value="Unassembled WGS sequence"/>
</dbReference>
<dbReference type="AlphaFoldDB" id="A0A4S8PZ54"/>
<keyword evidence="4" id="KW-1185">Reference proteome</keyword>
<feature type="region of interest" description="Disordered" evidence="1">
    <location>
        <begin position="1"/>
        <end position="24"/>
    </location>
</feature>
<comment type="caution">
    <text evidence="3">The sequence shown here is derived from an EMBL/GenBank/DDBJ whole genome shotgun (WGS) entry which is preliminary data.</text>
</comment>
<accession>A0A4S8PZ54</accession>
<dbReference type="OrthoDB" id="5176604at2"/>
<protein>
    <submittedName>
        <fullName evidence="3">Uncharacterized protein</fullName>
    </submittedName>
</protein>
<dbReference type="RefSeq" id="WP_136536454.1">
    <property type="nucleotide sequence ID" value="NZ_STGY01000071.1"/>
</dbReference>
<sequence length="521" mass="57165">MYPQMFPPPAPEPPTPVPPKPIVRRADPPTAILGNATALGIGYLFMRRPRLAGVAIVGTLFFLFALAEDPAAPQWRFGLAAWWLAAVVHAWWLTRRTEPELLIDDLDGRPRSRRSRIFVAATAGLVLAAVVGLRFDAWMTVRSAALAQTDGDCASASESLEELDGTHRIAFGSMTLEGEEHLAACQILLRALDEGPTEGAETLVDYMDHPGALWEGAGPERAALLLESTIDSSMAVEPNLEAAFAQLATTLEDVPAQSVRVQEVVESYLVDLADDDSACRVKTINDWLYAQSAEAPELSDPIAAAAGQVPDRMLECARDTAAAGVLETARATYEEFLAEYPDDARAAEAADELYEVETQIEYENVTDLLNNDEYCDNPAPYRGAVEYKGEGPHRMWLFGLDPNSYDFPNSWQADGVDDTALVVCVNGPSKGEYQDSCYYENSLSPLGASEVDFYASKFTIKAYELRTGELVTSFTEQLGDPCPEYIEVETFYGSTYALPPDEYESDFTSGEVREMFYSLMD</sequence>
<gene>
    <name evidence="3" type="ORF">FAB82_20680</name>
</gene>